<feature type="domain" description="MSP" evidence="7">
    <location>
        <begin position="1"/>
        <end position="102"/>
    </location>
</feature>
<keyword evidence="8" id="KW-1185">Reference proteome</keyword>
<dbReference type="GO" id="GO:0005789">
    <property type="term" value="C:endoplasmic reticulum membrane"/>
    <property type="evidence" value="ECO:0007669"/>
    <property type="project" value="InterPro"/>
</dbReference>
<keyword evidence="6" id="KW-0963">Cytoplasm</keyword>
<dbReference type="STRING" id="451379.A0A0N5AZT6"/>
<evidence type="ECO:0000313" key="8">
    <source>
        <dbReference type="Proteomes" id="UP000046393"/>
    </source>
</evidence>
<keyword evidence="4" id="KW-1133">Transmembrane helix</keyword>
<dbReference type="Gene3D" id="2.60.40.10">
    <property type="entry name" value="Immunoglobulins"/>
    <property type="match status" value="1"/>
</dbReference>
<dbReference type="InterPro" id="IPR016763">
    <property type="entry name" value="VAP"/>
</dbReference>
<keyword evidence="6" id="KW-0206">Cytoskeleton</keyword>
<evidence type="ECO:0000256" key="2">
    <source>
        <dbReference type="ARBA" id="ARBA00008932"/>
    </source>
</evidence>
<dbReference type="AlphaFoldDB" id="A0A0N5AZT6"/>
<dbReference type="GO" id="GO:0090158">
    <property type="term" value="P:endoplasmic reticulum membrane organization"/>
    <property type="evidence" value="ECO:0007669"/>
    <property type="project" value="TreeGrafter"/>
</dbReference>
<evidence type="ECO:0000259" key="7">
    <source>
        <dbReference type="PROSITE" id="PS50202"/>
    </source>
</evidence>
<reference evidence="9" key="1">
    <citation type="submission" date="2017-02" db="UniProtKB">
        <authorList>
            <consortium name="WormBaseParasite"/>
        </authorList>
    </citation>
    <scope>IDENTIFICATION</scope>
</reference>
<dbReference type="PROSITE" id="PS50202">
    <property type="entry name" value="MSP"/>
    <property type="match status" value="1"/>
</dbReference>
<keyword evidence="5" id="KW-0472">Membrane</keyword>
<dbReference type="InterPro" id="IPR013783">
    <property type="entry name" value="Ig-like_fold"/>
</dbReference>
<dbReference type="Proteomes" id="UP000046393">
    <property type="component" value="Unplaced"/>
</dbReference>
<sequence>AVKCNLTLRNPSDRDVIFKVKTTVPKRYCVRPNSGIIGPGETSSVAVMLQPIDAASIENEKSKHKFKVESLFAPLEPFTLESVWKTAKPTDLMDTKLKVFFEQSGDVKQVQSLDDVQYQNKPVTSSNSVSLLY</sequence>
<dbReference type="WBParaSite" id="SMUV_0001051601-mRNA-1">
    <property type="protein sequence ID" value="SMUV_0001051601-mRNA-1"/>
    <property type="gene ID" value="SMUV_0001051601"/>
</dbReference>
<dbReference type="Pfam" id="PF00635">
    <property type="entry name" value="Motile_Sperm"/>
    <property type="match status" value="1"/>
</dbReference>
<dbReference type="GO" id="GO:0005886">
    <property type="term" value="C:plasma membrane"/>
    <property type="evidence" value="ECO:0007669"/>
    <property type="project" value="TreeGrafter"/>
</dbReference>
<accession>A0A0N5AZT6</accession>
<dbReference type="SUPFAM" id="SSF49354">
    <property type="entry name" value="PapD-like"/>
    <property type="match status" value="1"/>
</dbReference>
<proteinExistence type="inferred from homology"/>
<evidence type="ECO:0000256" key="3">
    <source>
        <dbReference type="ARBA" id="ARBA00022692"/>
    </source>
</evidence>
<comment type="subcellular location">
    <subcellularLocation>
        <location evidence="1">Membrane</location>
        <topology evidence="1">Single-pass type IV membrane protein</topology>
    </subcellularLocation>
</comment>
<dbReference type="InterPro" id="IPR008962">
    <property type="entry name" value="PapD-like_sf"/>
</dbReference>
<protein>
    <recommendedName>
        <fullName evidence="6">Major sperm protein</fullName>
    </recommendedName>
</protein>
<comment type="function">
    <text evidence="6">Central component in molecular interactions underlying sperm crawling. Forms an extensive filament system that extends from sperm villipoda, along the leading edge of the pseudopod.</text>
</comment>
<evidence type="ECO:0000256" key="5">
    <source>
        <dbReference type="ARBA" id="ARBA00023136"/>
    </source>
</evidence>
<dbReference type="GO" id="GO:0061817">
    <property type="term" value="P:endoplasmic reticulum-plasma membrane tethering"/>
    <property type="evidence" value="ECO:0007669"/>
    <property type="project" value="TreeGrafter"/>
</dbReference>
<evidence type="ECO:0000256" key="1">
    <source>
        <dbReference type="ARBA" id="ARBA00004211"/>
    </source>
</evidence>
<organism evidence="8 9">
    <name type="scientific">Syphacia muris</name>
    <dbReference type="NCBI Taxonomy" id="451379"/>
    <lineage>
        <taxon>Eukaryota</taxon>
        <taxon>Metazoa</taxon>
        <taxon>Ecdysozoa</taxon>
        <taxon>Nematoda</taxon>
        <taxon>Chromadorea</taxon>
        <taxon>Rhabditida</taxon>
        <taxon>Spirurina</taxon>
        <taxon>Oxyuridomorpha</taxon>
        <taxon>Oxyuroidea</taxon>
        <taxon>Oxyuridae</taxon>
        <taxon>Syphacia</taxon>
    </lineage>
</organism>
<name>A0A0N5AZT6_9BILA</name>
<comment type="similarity">
    <text evidence="2">Belongs to the VAMP-associated protein (VAP) (TC 9.B.17) family.</text>
</comment>
<dbReference type="PANTHER" id="PTHR10809:SF6">
    <property type="entry name" value="AT11025P-RELATED"/>
    <property type="match status" value="1"/>
</dbReference>
<evidence type="ECO:0000313" key="9">
    <source>
        <dbReference type="WBParaSite" id="SMUV_0001051601-mRNA-1"/>
    </source>
</evidence>
<evidence type="ECO:0000256" key="4">
    <source>
        <dbReference type="ARBA" id="ARBA00022989"/>
    </source>
</evidence>
<evidence type="ECO:0000256" key="6">
    <source>
        <dbReference type="RuleBase" id="RU003425"/>
    </source>
</evidence>
<keyword evidence="3" id="KW-0812">Transmembrane</keyword>
<dbReference type="PANTHER" id="PTHR10809">
    <property type="entry name" value="VESICLE-ASSOCIATED MEMBRANE PROTEIN-ASSOCIATED PROTEIN"/>
    <property type="match status" value="1"/>
</dbReference>
<dbReference type="InterPro" id="IPR000535">
    <property type="entry name" value="MSP_dom"/>
</dbReference>
<dbReference type="GO" id="GO:0033149">
    <property type="term" value="F:FFAT motif binding"/>
    <property type="evidence" value="ECO:0007669"/>
    <property type="project" value="TreeGrafter"/>
</dbReference>